<reference evidence="6" key="1">
    <citation type="submission" date="2025-08" db="UniProtKB">
        <authorList>
            <consortium name="RefSeq"/>
        </authorList>
    </citation>
    <scope>IDENTIFICATION</scope>
</reference>
<dbReference type="SMART" id="SM00875">
    <property type="entry name" value="BACK"/>
    <property type="match status" value="1"/>
</dbReference>
<evidence type="ECO:0000256" key="3">
    <source>
        <dbReference type="SAM" id="MobiDB-lite"/>
    </source>
</evidence>
<evidence type="ECO:0000256" key="1">
    <source>
        <dbReference type="ARBA" id="ARBA00022441"/>
    </source>
</evidence>
<dbReference type="InterPro" id="IPR006652">
    <property type="entry name" value="Kelch_1"/>
</dbReference>
<dbReference type="Pfam" id="PF00651">
    <property type="entry name" value="BTB"/>
    <property type="match status" value="1"/>
</dbReference>
<feature type="domain" description="BTB" evidence="4">
    <location>
        <begin position="107"/>
        <end position="177"/>
    </location>
</feature>
<protein>
    <submittedName>
        <fullName evidence="6">Kelch-like protein 33</fullName>
    </submittedName>
</protein>
<dbReference type="SUPFAM" id="SSF54695">
    <property type="entry name" value="POZ domain"/>
    <property type="match status" value="2"/>
</dbReference>
<dbReference type="SMART" id="SM00225">
    <property type="entry name" value="BTB"/>
    <property type="match status" value="2"/>
</dbReference>
<dbReference type="InterPro" id="IPR015915">
    <property type="entry name" value="Kelch-typ_b-propeller"/>
</dbReference>
<dbReference type="SUPFAM" id="SSF117281">
    <property type="entry name" value="Kelch motif"/>
    <property type="match status" value="1"/>
</dbReference>
<keyword evidence="5" id="KW-1185">Reference proteome</keyword>
<dbReference type="FunFam" id="1.25.40.420:FF:000001">
    <property type="entry name" value="Kelch-like family member 12"/>
    <property type="match status" value="1"/>
</dbReference>
<dbReference type="InterPro" id="IPR011333">
    <property type="entry name" value="SKP1/BTB/POZ_sf"/>
</dbReference>
<keyword evidence="1" id="KW-0880">Kelch repeat</keyword>
<dbReference type="GeneID" id="115817458"/>
<dbReference type="RefSeq" id="XP_030636622.1">
    <property type="nucleotide sequence ID" value="XM_030780762.1"/>
</dbReference>
<gene>
    <name evidence="6" type="primary">LOC115817458</name>
</gene>
<feature type="compositionally biased region" description="Basic and acidic residues" evidence="3">
    <location>
        <begin position="53"/>
        <end position="68"/>
    </location>
</feature>
<dbReference type="InParanoid" id="A0A6J2VX31"/>
<dbReference type="PROSITE" id="PS50097">
    <property type="entry name" value="BTB"/>
    <property type="match status" value="2"/>
</dbReference>
<dbReference type="InterPro" id="IPR000210">
    <property type="entry name" value="BTB/POZ_dom"/>
</dbReference>
<feature type="domain" description="BTB" evidence="4">
    <location>
        <begin position="250"/>
        <end position="317"/>
    </location>
</feature>
<accession>A0A6J2VX31</accession>
<feature type="region of interest" description="Disordered" evidence="3">
    <location>
        <begin position="53"/>
        <end position="77"/>
    </location>
</feature>
<dbReference type="InterPro" id="IPR011705">
    <property type="entry name" value="BACK"/>
</dbReference>
<keyword evidence="2" id="KW-0677">Repeat</keyword>
<evidence type="ECO:0000313" key="6">
    <source>
        <dbReference type="RefSeq" id="XP_030636622.1"/>
    </source>
</evidence>
<dbReference type="Pfam" id="PF07707">
    <property type="entry name" value="BACK"/>
    <property type="match status" value="1"/>
</dbReference>
<dbReference type="OrthoDB" id="45365at2759"/>
<dbReference type="InterPro" id="IPR056737">
    <property type="entry name" value="Beta-prop_ATRN-MKLN-like"/>
</dbReference>
<dbReference type="Pfam" id="PF24981">
    <property type="entry name" value="Beta-prop_ATRN-LZTR1"/>
    <property type="match status" value="1"/>
</dbReference>
<name>A0A6J2VX31_CHACN</name>
<organism evidence="5 6">
    <name type="scientific">Chanos chanos</name>
    <name type="common">Milkfish</name>
    <name type="synonym">Mugil chanos</name>
    <dbReference type="NCBI Taxonomy" id="29144"/>
    <lineage>
        <taxon>Eukaryota</taxon>
        <taxon>Metazoa</taxon>
        <taxon>Chordata</taxon>
        <taxon>Craniata</taxon>
        <taxon>Vertebrata</taxon>
        <taxon>Euteleostomi</taxon>
        <taxon>Actinopterygii</taxon>
        <taxon>Neopterygii</taxon>
        <taxon>Teleostei</taxon>
        <taxon>Ostariophysi</taxon>
        <taxon>Gonorynchiformes</taxon>
        <taxon>Chanidae</taxon>
        <taxon>Chanos</taxon>
    </lineage>
</organism>
<proteinExistence type="predicted"/>
<evidence type="ECO:0000259" key="4">
    <source>
        <dbReference type="PROSITE" id="PS50097"/>
    </source>
</evidence>
<sequence>MEITRRYFPMEWEERWRKEKERRRKVMEEGGEKFEEEDRKLKYIVAYNSSRMGLKDTEETRRDSKGKQEEDDSETTVEDQVKIYCRHSYPTEILQTLDDLRQSSHLTDLTLSTEDGLHFQAHSLVMAAVSSTIKQMVQNSDEDRESALTIVMGPEVSRSGLAAMLEFAYTGDMPSLSEDSLAQIQTAAQSLGVLRVLELCRKEEEKENKKGAGGGEEKKKKEKIRKIFAAEQMKITLESMKQLWAERVGCDVELEAEGRRFHAHRVILAASSDYFRGMFMSGMRESQQQCVTLLMLGATELDALLQCSYTGNLTLAWDCIFELACTALQFQFHYALSLCLDFLQKEMDTDNCLDVISFAEAYEMGELHELAEDFVLMHFHEVAATPKFQDLSAEKLLDFLQHDGLSVPSELAAFRAAVTWVQADPLERMSQARELMSGVRFPLMTFREFREVRAINLQMECSGGDEVDLYKSALKQFGFGHSDSEIRRRVRRPREALVLVGGDQLHPDVGPRLPSRQLWFVNLLYSGTGMVKDMEWRKLGEMPDHARFRHGVGVLEDKLYVVGGCHFYAKTDTMKSVYRYTPVSDTWERLADMNEHRSNFTVVVRGHILYAIGGDKDISANLDSVEMYCPDTDSWRFVCPLDQALSGHAATVWGGEIFISGGFNCHYQCLVSMFVYHPENGTNYLSDMNHDRAQHCMENFRGLFYVAGGVCNLRKFYTDQLACEIYNPLNDSWNTFTPLPIPHVGAASAILEEKLYILGGYCQEDYSESRLVHRYDPAFQRWENMGRMPGPTSDLRACLLHLPDHLRK</sequence>
<dbReference type="SMART" id="SM00612">
    <property type="entry name" value="Kelch"/>
    <property type="match status" value="5"/>
</dbReference>
<dbReference type="AlphaFoldDB" id="A0A6J2VX31"/>
<evidence type="ECO:0000256" key="2">
    <source>
        <dbReference type="ARBA" id="ARBA00022737"/>
    </source>
</evidence>
<evidence type="ECO:0000313" key="5">
    <source>
        <dbReference type="Proteomes" id="UP000504632"/>
    </source>
</evidence>
<dbReference type="Gene3D" id="3.30.710.10">
    <property type="entry name" value="Potassium Channel Kv1.1, Chain A"/>
    <property type="match status" value="2"/>
</dbReference>
<dbReference type="FunCoup" id="A0A6J2VX31">
    <property type="interactions" value="563"/>
</dbReference>
<dbReference type="Proteomes" id="UP000504632">
    <property type="component" value="Chromosome 7"/>
</dbReference>
<dbReference type="Pfam" id="PF21536">
    <property type="entry name" value="BTB_KLHL33"/>
    <property type="match status" value="1"/>
</dbReference>
<dbReference type="PANTHER" id="PTHR45632">
    <property type="entry name" value="LD33804P"/>
    <property type="match status" value="1"/>
</dbReference>
<dbReference type="PANTHER" id="PTHR45632:SF14">
    <property type="entry name" value="KELCH-LIKE PROTEIN 33"/>
    <property type="match status" value="1"/>
</dbReference>
<dbReference type="Gene3D" id="1.25.40.420">
    <property type="match status" value="1"/>
</dbReference>
<dbReference type="Gene3D" id="2.120.10.80">
    <property type="entry name" value="Kelch-type beta propeller"/>
    <property type="match status" value="1"/>
</dbReference>